<dbReference type="HOGENOM" id="CLU_3156424_0_0_10"/>
<accession>C9LET4</accession>
<evidence type="ECO:0000313" key="2">
    <source>
        <dbReference type="EMBL" id="EEX72253.1"/>
    </source>
</evidence>
<gene>
    <name evidence="2" type="ORF">GCWU000325_00715</name>
</gene>
<name>C9LET4_9BACT</name>
<protein>
    <submittedName>
        <fullName evidence="2">Uncharacterized protein</fullName>
    </submittedName>
</protein>
<keyword evidence="3" id="KW-1185">Reference proteome</keyword>
<dbReference type="Proteomes" id="UP000003460">
    <property type="component" value="Unassembled WGS sequence"/>
</dbReference>
<sequence>MAPNYRLPAPNNGLAGANNGLPGPNETSAGISHRRLLPFCGISLSGVS</sequence>
<reference evidence="2" key="1">
    <citation type="submission" date="2009-09" db="EMBL/GenBank/DDBJ databases">
        <authorList>
            <person name="Weinstock G."/>
            <person name="Sodergren E."/>
            <person name="Clifton S."/>
            <person name="Fulton L."/>
            <person name="Fulton B."/>
            <person name="Courtney L."/>
            <person name="Fronick C."/>
            <person name="Harrison M."/>
            <person name="Strong C."/>
            <person name="Farmer C."/>
            <person name="Delahaunty K."/>
            <person name="Markovic C."/>
            <person name="Hall O."/>
            <person name="Minx P."/>
            <person name="Tomlinson C."/>
            <person name="Mitreva M."/>
            <person name="Nelson J."/>
            <person name="Hou S."/>
            <person name="Wollam A."/>
            <person name="Pepin K.H."/>
            <person name="Johnson M."/>
            <person name="Bhonagiri V."/>
            <person name="Nash W.E."/>
            <person name="Warren W."/>
            <person name="Chinwalla A."/>
            <person name="Mardis E.R."/>
            <person name="Wilson R.K."/>
        </authorList>
    </citation>
    <scope>NUCLEOTIDE SEQUENCE [LARGE SCALE GENOMIC DNA]</scope>
    <source>
        <strain evidence="2">ATCC 51259</strain>
    </source>
</reference>
<organism evidence="2 3">
    <name type="scientific">Alloprevotella tannerae ATCC 51259</name>
    <dbReference type="NCBI Taxonomy" id="626522"/>
    <lineage>
        <taxon>Bacteria</taxon>
        <taxon>Pseudomonadati</taxon>
        <taxon>Bacteroidota</taxon>
        <taxon>Bacteroidia</taxon>
        <taxon>Bacteroidales</taxon>
        <taxon>Prevotellaceae</taxon>
        <taxon>Alloprevotella</taxon>
    </lineage>
</organism>
<feature type="compositionally biased region" description="Low complexity" evidence="1">
    <location>
        <begin position="7"/>
        <end position="25"/>
    </location>
</feature>
<evidence type="ECO:0000313" key="3">
    <source>
        <dbReference type="Proteomes" id="UP000003460"/>
    </source>
</evidence>
<proteinExistence type="predicted"/>
<dbReference type="EMBL" id="ACIJ02000016">
    <property type="protein sequence ID" value="EEX72253.1"/>
    <property type="molecule type" value="Genomic_DNA"/>
</dbReference>
<comment type="caution">
    <text evidence="2">The sequence shown here is derived from an EMBL/GenBank/DDBJ whole genome shotgun (WGS) entry which is preliminary data.</text>
</comment>
<feature type="region of interest" description="Disordered" evidence="1">
    <location>
        <begin position="1"/>
        <end position="28"/>
    </location>
</feature>
<evidence type="ECO:0000256" key="1">
    <source>
        <dbReference type="SAM" id="MobiDB-lite"/>
    </source>
</evidence>
<dbReference type="AlphaFoldDB" id="C9LET4"/>
<dbReference type="STRING" id="626522.GCWU000325_00715"/>